<evidence type="ECO:0000313" key="1">
    <source>
        <dbReference type="EMBL" id="DAE14696.1"/>
    </source>
</evidence>
<dbReference type="EMBL" id="BK015590">
    <property type="protein sequence ID" value="DAE14696.1"/>
    <property type="molecule type" value="Genomic_DNA"/>
</dbReference>
<proteinExistence type="predicted"/>
<organism evidence="1">
    <name type="scientific">Myoviridae sp. ctAca11</name>
    <dbReference type="NCBI Taxonomy" id="2825043"/>
    <lineage>
        <taxon>Viruses</taxon>
        <taxon>Duplodnaviria</taxon>
        <taxon>Heunggongvirae</taxon>
        <taxon>Uroviricota</taxon>
        <taxon>Caudoviricetes</taxon>
    </lineage>
</organism>
<accession>A0A8S5Q6L2</accession>
<name>A0A8S5Q6L2_9CAUD</name>
<sequence>MAITKGICYRHLDGLTDEEFDALEKEISGVIDTLDDDDFSDIYQEYAIYNHYPRVYSNCDYVINDMLSWASPWQIVKKAHMHYSPEHKYVRTDENGNLYSSDEVRDLANASSEALASFVIGNACDYFISEIAEVMDKYDDIGREREE</sequence>
<reference evidence="1" key="1">
    <citation type="journal article" date="2021" name="Proc. Natl. Acad. Sci. U.S.A.">
        <title>A Catalog of Tens of Thousands of Viruses from Human Metagenomes Reveals Hidden Associations with Chronic Diseases.</title>
        <authorList>
            <person name="Tisza M.J."/>
            <person name="Buck C.B."/>
        </authorList>
    </citation>
    <scope>NUCLEOTIDE SEQUENCE</scope>
    <source>
        <strain evidence="1">CtAca11</strain>
    </source>
</reference>
<protein>
    <submittedName>
        <fullName evidence="1">Uncharacterized protein</fullName>
    </submittedName>
</protein>